<keyword evidence="5" id="KW-1185">Reference proteome</keyword>
<evidence type="ECO:0000256" key="3">
    <source>
        <dbReference type="RuleBase" id="RU000363"/>
    </source>
</evidence>
<dbReference type="PRINTS" id="PR00080">
    <property type="entry name" value="SDRFAMILY"/>
</dbReference>
<dbReference type="PRINTS" id="PR00081">
    <property type="entry name" value="GDHRDH"/>
</dbReference>
<dbReference type="EMBL" id="JBHUHQ010000021">
    <property type="protein sequence ID" value="MFD2045931.1"/>
    <property type="molecule type" value="Genomic_DNA"/>
</dbReference>
<evidence type="ECO:0000313" key="5">
    <source>
        <dbReference type="Proteomes" id="UP001597383"/>
    </source>
</evidence>
<comment type="similarity">
    <text evidence="1 3">Belongs to the short-chain dehydrogenases/reductases (SDR) family.</text>
</comment>
<dbReference type="GO" id="GO:0016491">
    <property type="term" value="F:oxidoreductase activity"/>
    <property type="evidence" value="ECO:0007669"/>
    <property type="project" value="UniProtKB-KW"/>
</dbReference>
<protein>
    <submittedName>
        <fullName evidence="4">SDR family NAD(P)-dependent oxidoreductase</fullName>
        <ecNumber evidence="4">1.-.-.-</ecNumber>
    </submittedName>
</protein>
<dbReference type="PANTHER" id="PTHR44196:SF1">
    <property type="entry name" value="DEHYDROGENASE_REDUCTASE SDR FAMILY MEMBER 7B"/>
    <property type="match status" value="1"/>
</dbReference>
<dbReference type="InterPro" id="IPR002347">
    <property type="entry name" value="SDR_fam"/>
</dbReference>
<evidence type="ECO:0000313" key="4">
    <source>
        <dbReference type="EMBL" id="MFD2045931.1"/>
    </source>
</evidence>
<dbReference type="EC" id="1.-.-.-" evidence="4"/>
<comment type="caution">
    <text evidence="4">The sequence shown here is derived from an EMBL/GenBank/DDBJ whole genome shotgun (WGS) entry which is preliminary data.</text>
</comment>
<dbReference type="SUPFAM" id="SSF51735">
    <property type="entry name" value="NAD(P)-binding Rossmann-fold domains"/>
    <property type="match status" value="1"/>
</dbReference>
<dbReference type="Proteomes" id="UP001597383">
    <property type="component" value="Unassembled WGS sequence"/>
</dbReference>
<dbReference type="RefSeq" id="WP_377557135.1">
    <property type="nucleotide sequence ID" value="NZ_JBHUHQ010000021.1"/>
</dbReference>
<dbReference type="PROSITE" id="PS00061">
    <property type="entry name" value="ADH_SHORT"/>
    <property type="match status" value="1"/>
</dbReference>
<sequence>MRDKIENKKIIITGSSGGLGEKIAWHIAKNGGIPIMLARSIDKLENVQRKMKQELDANSFVYQVDLMNEKLLVHTFDRILIEHEKVHGLINNAGLGIFDFVNDLDWKDIDRMFQLNVYALIQATKIVLPHFVDLKGNCHIINIASQAGKIATPKSAVYAATKHAVLGFTNSLRLELANERVFVTAVNLGPVQTDFFKLADPFGTYQANIGKYMLDPDDVAKKIVANLFRQKREINLPWWMDMGSRFYHLFPKTMEVLLHKQFNKK</sequence>
<keyword evidence="2 4" id="KW-0560">Oxidoreductase</keyword>
<organism evidence="4 5">
    <name type="scientific">Ornithinibacillus salinisoli</name>
    <dbReference type="NCBI Taxonomy" id="1848459"/>
    <lineage>
        <taxon>Bacteria</taxon>
        <taxon>Bacillati</taxon>
        <taxon>Bacillota</taxon>
        <taxon>Bacilli</taxon>
        <taxon>Bacillales</taxon>
        <taxon>Bacillaceae</taxon>
        <taxon>Ornithinibacillus</taxon>
    </lineage>
</organism>
<evidence type="ECO:0000256" key="1">
    <source>
        <dbReference type="ARBA" id="ARBA00006484"/>
    </source>
</evidence>
<dbReference type="PANTHER" id="PTHR44196">
    <property type="entry name" value="DEHYDROGENASE/REDUCTASE SDR FAMILY MEMBER 7B"/>
    <property type="match status" value="1"/>
</dbReference>
<reference evidence="5" key="1">
    <citation type="journal article" date="2019" name="Int. J. Syst. Evol. Microbiol.">
        <title>The Global Catalogue of Microorganisms (GCM) 10K type strain sequencing project: providing services to taxonomists for standard genome sequencing and annotation.</title>
        <authorList>
            <consortium name="The Broad Institute Genomics Platform"/>
            <consortium name="The Broad Institute Genome Sequencing Center for Infectious Disease"/>
            <person name="Wu L."/>
            <person name="Ma J."/>
        </authorList>
    </citation>
    <scope>NUCLEOTIDE SEQUENCE [LARGE SCALE GENOMIC DNA]</scope>
    <source>
        <strain evidence="5">R28</strain>
    </source>
</reference>
<accession>A0ABW4W494</accession>
<dbReference type="InterPro" id="IPR036291">
    <property type="entry name" value="NAD(P)-bd_dom_sf"/>
</dbReference>
<dbReference type="Pfam" id="PF00106">
    <property type="entry name" value="adh_short"/>
    <property type="match status" value="1"/>
</dbReference>
<dbReference type="InterPro" id="IPR020904">
    <property type="entry name" value="Sc_DH/Rdtase_CS"/>
</dbReference>
<name>A0ABW4W494_9BACI</name>
<dbReference type="Gene3D" id="3.40.50.720">
    <property type="entry name" value="NAD(P)-binding Rossmann-like Domain"/>
    <property type="match status" value="1"/>
</dbReference>
<proteinExistence type="inferred from homology"/>
<evidence type="ECO:0000256" key="2">
    <source>
        <dbReference type="ARBA" id="ARBA00023002"/>
    </source>
</evidence>
<gene>
    <name evidence="4" type="ORF">ACFSJF_16765</name>
</gene>